<dbReference type="Proteomes" id="UP000199689">
    <property type="component" value="Unassembled WGS sequence"/>
</dbReference>
<dbReference type="STRING" id="209880.SAMN02910343_00718"/>
<sequence>MHKFVQAALLTASVCTGVLSVSAAEASDSIGFTPQVTSLTGEKKAKPSKNYLFPEATDLKDNNPFINPEEKSWENYYVPYNDGALVYSPVEYSASLKEQNSGASSISAENPLFITADRMQYANTTGEVSAFGDVDIRQQKDRYQTAYAYGNTQTQKYMIPGEVLYTTPMDYMKADSASYDGNAAIGRFNKLRGWDQGVYYFAGESGVYNRAENKIVVQKGFLTTKHAIAKVPDYRIEADSIDIYPGDHYTAHDVSLFIKNTRLLTMSSYTGSLIPDDSNVNMWTLIPRPTYDSDNGIGLKNSITIPMGGLSSGVSFYSQMAYYTKVGFKPDIGFKWNTRPGTFRLHYAKEESSLNDDHVWVEKKPSLSFDSNHFYIPGTEFFVGFTGEVGRWEEGDVKGTHKDWDAYISHNPIPMGPHMAFSWRAGYRKDYYDYNDTIRNNAYYSMGINGGYGPVAAWINYTNNNLNGQTPYSFDTYDIQRPLSFGVKVQLTPLDAVSVGYTYGTSNHKLEHLDYTYYRDMHSFYGWIEYREKDRETKIYIQPKDFRF</sequence>
<keyword evidence="1" id="KW-0732">Signal</keyword>
<proteinExistence type="predicted"/>
<reference evidence="2 3" key="1">
    <citation type="submission" date="2016-10" db="EMBL/GenBank/DDBJ databases">
        <authorList>
            <person name="de Groot N.N."/>
        </authorList>
    </citation>
    <scope>NUCLEOTIDE SEQUENCE [LARGE SCALE GENOMIC DNA]</scope>
    <source>
        <strain evidence="2 3">DSM 15230</strain>
    </source>
</reference>
<dbReference type="EMBL" id="FMXA01000007">
    <property type="protein sequence ID" value="SDA46300.1"/>
    <property type="molecule type" value="Genomic_DNA"/>
</dbReference>
<accession>A0A1G5VKE7</accession>
<dbReference type="AlphaFoldDB" id="A0A1G5VKE7"/>
<keyword evidence="3" id="KW-1185">Reference proteome</keyword>
<gene>
    <name evidence="2" type="ORF">SAMN02910343_00718</name>
</gene>
<evidence type="ECO:0000256" key="1">
    <source>
        <dbReference type="SAM" id="SignalP"/>
    </source>
</evidence>
<protein>
    <submittedName>
        <fullName evidence="2">LPS-assembly protein</fullName>
    </submittedName>
</protein>
<organism evidence="2 3">
    <name type="scientific">Allisonella histaminiformans</name>
    <dbReference type="NCBI Taxonomy" id="209880"/>
    <lineage>
        <taxon>Bacteria</taxon>
        <taxon>Bacillati</taxon>
        <taxon>Bacillota</taxon>
        <taxon>Negativicutes</taxon>
        <taxon>Veillonellales</taxon>
        <taxon>Veillonellaceae</taxon>
        <taxon>Allisonella</taxon>
    </lineage>
</organism>
<evidence type="ECO:0000313" key="3">
    <source>
        <dbReference type="Proteomes" id="UP000199689"/>
    </source>
</evidence>
<dbReference type="GeneID" id="87755751"/>
<dbReference type="OrthoDB" id="1629906at2"/>
<name>A0A1G5VKE7_9FIRM</name>
<dbReference type="RefSeq" id="WP_091363940.1">
    <property type="nucleotide sequence ID" value="NZ_FMXA01000007.1"/>
</dbReference>
<evidence type="ECO:0000313" key="2">
    <source>
        <dbReference type="EMBL" id="SDA46300.1"/>
    </source>
</evidence>
<feature type="signal peptide" evidence="1">
    <location>
        <begin position="1"/>
        <end position="23"/>
    </location>
</feature>
<feature type="chain" id="PRO_5011539909" evidence="1">
    <location>
        <begin position="24"/>
        <end position="548"/>
    </location>
</feature>